<evidence type="ECO:0000313" key="6">
    <source>
        <dbReference type="EMBL" id="HJB89993.1"/>
    </source>
</evidence>
<dbReference type="AlphaFoldDB" id="A0A9D2SCH6"/>
<name>A0A9D2SCH6_9FIRM</name>
<keyword evidence="2" id="KW-0813">Transport</keyword>
<evidence type="ECO:0000256" key="4">
    <source>
        <dbReference type="ARBA" id="ARBA00022840"/>
    </source>
</evidence>
<dbReference type="InterPro" id="IPR003593">
    <property type="entry name" value="AAA+_ATPase"/>
</dbReference>
<reference evidence="6" key="2">
    <citation type="submission" date="2021-04" db="EMBL/GenBank/DDBJ databases">
        <authorList>
            <person name="Gilroy R."/>
        </authorList>
    </citation>
    <scope>NUCLEOTIDE SEQUENCE</scope>
    <source>
        <strain evidence="6">USAMLcec3-2134</strain>
    </source>
</reference>
<proteinExistence type="inferred from homology"/>
<dbReference type="Pfam" id="PF00005">
    <property type="entry name" value="ABC_tran"/>
    <property type="match status" value="1"/>
</dbReference>
<evidence type="ECO:0000259" key="5">
    <source>
        <dbReference type="PROSITE" id="PS50893"/>
    </source>
</evidence>
<keyword evidence="4 6" id="KW-0067">ATP-binding</keyword>
<comment type="caution">
    <text evidence="6">The sequence shown here is derived from an EMBL/GenBank/DDBJ whole genome shotgun (WGS) entry which is preliminary data.</text>
</comment>
<evidence type="ECO:0000313" key="7">
    <source>
        <dbReference type="Proteomes" id="UP000886883"/>
    </source>
</evidence>
<dbReference type="SMART" id="SM00382">
    <property type="entry name" value="AAA"/>
    <property type="match status" value="1"/>
</dbReference>
<dbReference type="PROSITE" id="PS50893">
    <property type="entry name" value="ABC_TRANSPORTER_2"/>
    <property type="match status" value="1"/>
</dbReference>
<dbReference type="InterPro" id="IPR017871">
    <property type="entry name" value="ABC_transporter-like_CS"/>
</dbReference>
<gene>
    <name evidence="6" type="ORF">H9763_00805</name>
</gene>
<sequence>MFLRMYGLTGRNGSGKSVLLKCICGFLIPDAGKIRIFGKTKKRGEMLREAGIIIEEPAFLGKKSGIKNLEYLYGIRNRMDRKRLEETMLQVGLDPGERKPVEKYSLGMRQRLAIAQALMEDPQILILDEYLNGLDRQGAKEIRALLLSWKERGKTILLTSHSREDMEILCDQVFEMDGGKLFCRKRE</sequence>
<dbReference type="InterPro" id="IPR003439">
    <property type="entry name" value="ABC_transporter-like_ATP-bd"/>
</dbReference>
<accession>A0A9D2SCH6</accession>
<protein>
    <submittedName>
        <fullName evidence="6">ATP-binding cassette domain-containing protein</fullName>
    </submittedName>
</protein>
<dbReference type="PROSITE" id="PS00211">
    <property type="entry name" value="ABC_TRANSPORTER_1"/>
    <property type="match status" value="1"/>
</dbReference>
<dbReference type="GO" id="GO:0016887">
    <property type="term" value="F:ATP hydrolysis activity"/>
    <property type="evidence" value="ECO:0007669"/>
    <property type="project" value="InterPro"/>
</dbReference>
<evidence type="ECO:0000256" key="3">
    <source>
        <dbReference type="ARBA" id="ARBA00022741"/>
    </source>
</evidence>
<dbReference type="Proteomes" id="UP000886883">
    <property type="component" value="Unassembled WGS sequence"/>
</dbReference>
<dbReference type="PANTHER" id="PTHR43335:SF4">
    <property type="entry name" value="ABC TRANSPORTER, ATP-BINDING PROTEIN"/>
    <property type="match status" value="1"/>
</dbReference>
<evidence type="ECO:0000256" key="2">
    <source>
        <dbReference type="ARBA" id="ARBA00022448"/>
    </source>
</evidence>
<evidence type="ECO:0000256" key="1">
    <source>
        <dbReference type="ARBA" id="ARBA00005417"/>
    </source>
</evidence>
<comment type="similarity">
    <text evidence="1">Belongs to the ABC transporter superfamily.</text>
</comment>
<organism evidence="6 7">
    <name type="scientific">Candidatus Eisenbergiella merdigallinarum</name>
    <dbReference type="NCBI Taxonomy" id="2838552"/>
    <lineage>
        <taxon>Bacteria</taxon>
        <taxon>Bacillati</taxon>
        <taxon>Bacillota</taxon>
        <taxon>Clostridia</taxon>
        <taxon>Lachnospirales</taxon>
        <taxon>Lachnospiraceae</taxon>
        <taxon>Eisenbergiella</taxon>
    </lineage>
</organism>
<dbReference type="PANTHER" id="PTHR43335">
    <property type="entry name" value="ABC TRANSPORTER, ATP-BINDING PROTEIN"/>
    <property type="match status" value="1"/>
</dbReference>
<dbReference type="InterPro" id="IPR027417">
    <property type="entry name" value="P-loop_NTPase"/>
</dbReference>
<keyword evidence="3" id="KW-0547">Nucleotide-binding</keyword>
<reference evidence="6" key="1">
    <citation type="journal article" date="2021" name="PeerJ">
        <title>Extensive microbial diversity within the chicken gut microbiome revealed by metagenomics and culture.</title>
        <authorList>
            <person name="Gilroy R."/>
            <person name="Ravi A."/>
            <person name="Getino M."/>
            <person name="Pursley I."/>
            <person name="Horton D.L."/>
            <person name="Alikhan N.F."/>
            <person name="Baker D."/>
            <person name="Gharbi K."/>
            <person name="Hall N."/>
            <person name="Watson M."/>
            <person name="Adriaenssens E.M."/>
            <person name="Foster-Nyarko E."/>
            <person name="Jarju S."/>
            <person name="Secka A."/>
            <person name="Antonio M."/>
            <person name="Oren A."/>
            <person name="Chaudhuri R.R."/>
            <person name="La Ragione R."/>
            <person name="Hildebrand F."/>
            <person name="Pallen M.J."/>
        </authorList>
    </citation>
    <scope>NUCLEOTIDE SEQUENCE</scope>
    <source>
        <strain evidence="6">USAMLcec3-2134</strain>
    </source>
</reference>
<feature type="domain" description="ABC transporter" evidence="5">
    <location>
        <begin position="3"/>
        <end position="187"/>
    </location>
</feature>
<dbReference type="GO" id="GO:0005524">
    <property type="term" value="F:ATP binding"/>
    <property type="evidence" value="ECO:0007669"/>
    <property type="project" value="UniProtKB-KW"/>
</dbReference>
<dbReference type="Gene3D" id="3.40.50.300">
    <property type="entry name" value="P-loop containing nucleotide triphosphate hydrolases"/>
    <property type="match status" value="1"/>
</dbReference>
<dbReference type="EMBL" id="DWXE01000003">
    <property type="protein sequence ID" value="HJB89993.1"/>
    <property type="molecule type" value="Genomic_DNA"/>
</dbReference>
<dbReference type="SUPFAM" id="SSF52540">
    <property type="entry name" value="P-loop containing nucleoside triphosphate hydrolases"/>
    <property type="match status" value="1"/>
</dbReference>